<dbReference type="GO" id="GO:0003677">
    <property type="term" value="F:DNA binding"/>
    <property type="evidence" value="ECO:0007669"/>
    <property type="project" value="UniProtKB-KW"/>
</dbReference>
<dbReference type="EMBL" id="NRRV01000008">
    <property type="protein sequence ID" value="MBK1630101.1"/>
    <property type="molecule type" value="Genomic_DNA"/>
</dbReference>
<evidence type="ECO:0000256" key="1">
    <source>
        <dbReference type="ARBA" id="ARBA00022553"/>
    </source>
</evidence>
<dbReference type="Proteomes" id="UP000748752">
    <property type="component" value="Unassembled WGS sequence"/>
</dbReference>
<keyword evidence="2 6" id="KW-0238">DNA-binding</keyword>
<sequence length="220" mass="24098">MAVPQSTRSRIVLVDDHPVARAGLRRLIEEEPDLTVCAETGSVRDAVAVIEDASPDLAIIDLSLEDGSGIELIKRLKTHVPGLKMLVFSMHDEALFAERAVNAGALGYANKHQRIEQILDAIRTVLGGRVYLSETMVERLVNGFAKKKDAGSSSIEDLSDRELEVFGLIGQGLSTSQIATRLHLSVKTVETHRDKIKRKLQLASGGELVRHAVEWQMSQA</sequence>
<dbReference type="PRINTS" id="PR00038">
    <property type="entry name" value="HTHLUXR"/>
</dbReference>
<dbReference type="PANTHER" id="PTHR43214:SF43">
    <property type="entry name" value="TWO-COMPONENT RESPONSE REGULATOR"/>
    <property type="match status" value="1"/>
</dbReference>
<dbReference type="PANTHER" id="PTHR43214">
    <property type="entry name" value="TWO-COMPONENT RESPONSE REGULATOR"/>
    <property type="match status" value="1"/>
</dbReference>
<organism evidence="6 7">
    <name type="scientific">Thiohalocapsa halophila</name>
    <dbReference type="NCBI Taxonomy" id="69359"/>
    <lineage>
        <taxon>Bacteria</taxon>
        <taxon>Pseudomonadati</taxon>
        <taxon>Pseudomonadota</taxon>
        <taxon>Gammaproteobacteria</taxon>
        <taxon>Chromatiales</taxon>
        <taxon>Chromatiaceae</taxon>
        <taxon>Thiohalocapsa</taxon>
    </lineage>
</organism>
<evidence type="ECO:0000256" key="2">
    <source>
        <dbReference type="ARBA" id="ARBA00023125"/>
    </source>
</evidence>
<dbReference type="SMART" id="SM00448">
    <property type="entry name" value="REC"/>
    <property type="match status" value="1"/>
</dbReference>
<dbReference type="Pfam" id="PF00072">
    <property type="entry name" value="Response_reg"/>
    <property type="match status" value="1"/>
</dbReference>
<evidence type="ECO:0000313" key="6">
    <source>
        <dbReference type="EMBL" id="MBK1630101.1"/>
    </source>
</evidence>
<dbReference type="PROSITE" id="PS50043">
    <property type="entry name" value="HTH_LUXR_2"/>
    <property type="match status" value="1"/>
</dbReference>
<dbReference type="InterPro" id="IPR058245">
    <property type="entry name" value="NreC/VraR/RcsB-like_REC"/>
</dbReference>
<dbReference type="CDD" id="cd06170">
    <property type="entry name" value="LuxR_C_like"/>
    <property type="match status" value="1"/>
</dbReference>
<dbReference type="Gene3D" id="3.40.50.2300">
    <property type="match status" value="1"/>
</dbReference>
<dbReference type="CDD" id="cd17535">
    <property type="entry name" value="REC_NarL-like"/>
    <property type="match status" value="1"/>
</dbReference>
<accession>A0ABS1CFD1</accession>
<keyword evidence="7" id="KW-1185">Reference proteome</keyword>
<dbReference type="PROSITE" id="PS50110">
    <property type="entry name" value="RESPONSE_REGULATORY"/>
    <property type="match status" value="1"/>
</dbReference>
<dbReference type="SUPFAM" id="SSF52172">
    <property type="entry name" value="CheY-like"/>
    <property type="match status" value="1"/>
</dbReference>
<dbReference type="InterPro" id="IPR039420">
    <property type="entry name" value="WalR-like"/>
</dbReference>
<reference evidence="6 7" key="1">
    <citation type="journal article" date="2020" name="Microorganisms">
        <title>Osmotic Adaptation and Compatible Solute Biosynthesis of Phototrophic Bacteria as Revealed from Genome Analyses.</title>
        <authorList>
            <person name="Imhoff J.F."/>
            <person name="Rahn T."/>
            <person name="Kunzel S."/>
            <person name="Keller A."/>
            <person name="Neulinger S.C."/>
        </authorList>
    </citation>
    <scope>NUCLEOTIDE SEQUENCE [LARGE SCALE GENOMIC DNA]</scope>
    <source>
        <strain evidence="6 7">DSM 6210</strain>
    </source>
</reference>
<evidence type="ECO:0000259" key="5">
    <source>
        <dbReference type="PROSITE" id="PS50110"/>
    </source>
</evidence>
<gene>
    <name evidence="6" type="ORF">CKO31_04965</name>
</gene>
<dbReference type="InterPro" id="IPR000792">
    <property type="entry name" value="Tscrpt_reg_LuxR_C"/>
</dbReference>
<proteinExistence type="predicted"/>
<feature type="modified residue" description="4-aspartylphosphate" evidence="3">
    <location>
        <position position="61"/>
    </location>
</feature>
<dbReference type="Pfam" id="PF00196">
    <property type="entry name" value="GerE"/>
    <property type="match status" value="1"/>
</dbReference>
<evidence type="ECO:0000313" key="7">
    <source>
        <dbReference type="Proteomes" id="UP000748752"/>
    </source>
</evidence>
<dbReference type="InterPro" id="IPR001789">
    <property type="entry name" value="Sig_transdc_resp-reg_receiver"/>
</dbReference>
<dbReference type="InterPro" id="IPR011006">
    <property type="entry name" value="CheY-like_superfamily"/>
</dbReference>
<feature type="domain" description="Response regulatory" evidence="5">
    <location>
        <begin position="10"/>
        <end position="126"/>
    </location>
</feature>
<dbReference type="InterPro" id="IPR016032">
    <property type="entry name" value="Sig_transdc_resp-reg_C-effctor"/>
</dbReference>
<protein>
    <submittedName>
        <fullName evidence="6">DNA-binding response regulator</fullName>
    </submittedName>
</protein>
<evidence type="ECO:0000256" key="3">
    <source>
        <dbReference type="PROSITE-ProRule" id="PRU00169"/>
    </source>
</evidence>
<name>A0ABS1CFD1_9GAMM</name>
<dbReference type="RefSeq" id="WP_200234618.1">
    <property type="nucleotide sequence ID" value="NZ_NRRV01000008.1"/>
</dbReference>
<dbReference type="SUPFAM" id="SSF46894">
    <property type="entry name" value="C-terminal effector domain of the bipartite response regulators"/>
    <property type="match status" value="1"/>
</dbReference>
<evidence type="ECO:0000259" key="4">
    <source>
        <dbReference type="PROSITE" id="PS50043"/>
    </source>
</evidence>
<comment type="caution">
    <text evidence="6">The sequence shown here is derived from an EMBL/GenBank/DDBJ whole genome shotgun (WGS) entry which is preliminary data.</text>
</comment>
<keyword evidence="1 3" id="KW-0597">Phosphoprotein</keyword>
<dbReference type="SMART" id="SM00421">
    <property type="entry name" value="HTH_LUXR"/>
    <property type="match status" value="1"/>
</dbReference>
<feature type="domain" description="HTH luxR-type" evidence="4">
    <location>
        <begin position="151"/>
        <end position="216"/>
    </location>
</feature>